<dbReference type="Proteomes" id="UP000681722">
    <property type="component" value="Unassembled WGS sequence"/>
</dbReference>
<accession>A0A8S2QSY3</accession>
<dbReference type="EMBL" id="CAJOBC010037166">
    <property type="protein sequence ID" value="CAF4123464.1"/>
    <property type="molecule type" value="Genomic_DNA"/>
</dbReference>
<comment type="caution">
    <text evidence="2">The sequence shown here is derived from an EMBL/GenBank/DDBJ whole genome shotgun (WGS) entry which is preliminary data.</text>
</comment>
<protein>
    <submittedName>
        <fullName evidence="2">Uncharacterized protein</fullName>
    </submittedName>
</protein>
<sequence length="27" mass="2827">MGFPVKKRARDRDGLRPVGAGSGSGRV</sequence>
<evidence type="ECO:0000256" key="1">
    <source>
        <dbReference type="SAM" id="MobiDB-lite"/>
    </source>
</evidence>
<dbReference type="AlphaFoldDB" id="A0A8S2QSY3"/>
<organism evidence="2 3">
    <name type="scientific">Didymodactylos carnosus</name>
    <dbReference type="NCBI Taxonomy" id="1234261"/>
    <lineage>
        <taxon>Eukaryota</taxon>
        <taxon>Metazoa</taxon>
        <taxon>Spiralia</taxon>
        <taxon>Gnathifera</taxon>
        <taxon>Rotifera</taxon>
        <taxon>Eurotatoria</taxon>
        <taxon>Bdelloidea</taxon>
        <taxon>Philodinida</taxon>
        <taxon>Philodinidae</taxon>
        <taxon>Didymodactylos</taxon>
    </lineage>
</organism>
<evidence type="ECO:0000313" key="2">
    <source>
        <dbReference type="EMBL" id="CAF4123464.1"/>
    </source>
</evidence>
<gene>
    <name evidence="2" type="ORF">SRO942_LOCUS28998</name>
</gene>
<evidence type="ECO:0000313" key="3">
    <source>
        <dbReference type="Proteomes" id="UP000681722"/>
    </source>
</evidence>
<proteinExistence type="predicted"/>
<name>A0A8S2QSY3_9BILA</name>
<reference evidence="2" key="1">
    <citation type="submission" date="2021-02" db="EMBL/GenBank/DDBJ databases">
        <authorList>
            <person name="Nowell W R."/>
        </authorList>
    </citation>
    <scope>NUCLEOTIDE SEQUENCE</scope>
</reference>
<feature type="non-terminal residue" evidence="2">
    <location>
        <position position="27"/>
    </location>
</feature>
<feature type="region of interest" description="Disordered" evidence="1">
    <location>
        <begin position="1"/>
        <end position="27"/>
    </location>
</feature>